<dbReference type="SFLD" id="SFLDF00273">
    <property type="entry name" value="(dimethylallyl)adenosine_tRNA"/>
    <property type="match status" value="1"/>
</dbReference>
<dbReference type="InterPro" id="IPR006638">
    <property type="entry name" value="Elp3/MiaA/NifB-like_rSAM"/>
</dbReference>
<dbReference type="InterPro" id="IPR020612">
    <property type="entry name" value="Methylthiotransferase_CS"/>
</dbReference>
<dbReference type="NCBIfam" id="TIGR01574">
    <property type="entry name" value="miaB-methiolase"/>
    <property type="match status" value="1"/>
</dbReference>
<dbReference type="Gene3D" id="3.80.30.20">
    <property type="entry name" value="tm_1862 like domain"/>
    <property type="match status" value="1"/>
</dbReference>
<dbReference type="PANTHER" id="PTHR43020">
    <property type="entry name" value="CDK5 REGULATORY SUBUNIT-ASSOCIATED PROTEIN 1"/>
    <property type="match status" value="1"/>
</dbReference>
<dbReference type="Pfam" id="PF04055">
    <property type="entry name" value="Radical_SAM"/>
    <property type="match status" value="1"/>
</dbReference>
<dbReference type="FunFam" id="3.80.30.20:FF:000001">
    <property type="entry name" value="tRNA-2-methylthio-N(6)-dimethylallyladenosine synthase 2"/>
    <property type="match status" value="1"/>
</dbReference>
<dbReference type="PROSITE" id="PS51449">
    <property type="entry name" value="MTTASE_N"/>
    <property type="match status" value="1"/>
</dbReference>
<name>D2Z2F7_9BACT</name>
<keyword evidence="3" id="KW-0004">4Fe-4S</keyword>
<keyword evidence="5" id="KW-0949">S-adenosyl-L-methionine</keyword>
<comment type="caution">
    <text evidence="16">The sequence shown here is derived from an EMBL/GenBank/DDBJ whole genome shotgun (WGS) entry which is preliminary data.</text>
</comment>
<evidence type="ECO:0000256" key="7">
    <source>
        <dbReference type="ARBA" id="ARBA00023004"/>
    </source>
</evidence>
<keyword evidence="16" id="KW-0560">Oxidoreductase</keyword>
<keyword evidence="6" id="KW-0479">Metal-binding</keyword>
<dbReference type="FunFam" id="3.40.50.12160:FF:000003">
    <property type="entry name" value="CDK5 regulatory subunit-associated protein 1"/>
    <property type="match status" value="1"/>
</dbReference>
<dbReference type="InterPro" id="IPR005839">
    <property type="entry name" value="Methylthiotransferase"/>
</dbReference>
<dbReference type="InterPro" id="IPR002792">
    <property type="entry name" value="TRAM_dom"/>
</dbReference>
<dbReference type="eggNOG" id="COG0621">
    <property type="taxonomic scope" value="Bacteria"/>
</dbReference>
<protein>
    <recommendedName>
        <fullName evidence="10">tRNA-2-methylthio-N(6)-dimethylallyladenosine synthase</fullName>
        <ecNumber evidence="9">2.8.4.3</ecNumber>
    </recommendedName>
    <alternativeName>
        <fullName evidence="12">(Dimethylallyl)adenosine tRNA methylthiotransferase MiaB</fullName>
    </alternativeName>
    <alternativeName>
        <fullName evidence="11">tRNA-i(6)A37 methylthiotransferase</fullName>
    </alternativeName>
</protein>
<evidence type="ECO:0000313" key="17">
    <source>
        <dbReference type="Proteomes" id="UP000006427"/>
    </source>
</evidence>
<dbReference type="PANTHER" id="PTHR43020:SF2">
    <property type="entry name" value="MITOCHONDRIAL TRNA METHYLTHIOTRANSFERASE CDK5RAP1"/>
    <property type="match status" value="1"/>
</dbReference>
<dbReference type="Pfam" id="PF01938">
    <property type="entry name" value="TRAM"/>
    <property type="match status" value="1"/>
</dbReference>
<reference evidence="16 17" key="1">
    <citation type="journal article" date="2010" name="Stand. Genomic Sci.">
        <title>Permanent draft genome sequence of Dethiosulfovibrio peptidovorans type strain (SEBR 4207).</title>
        <authorList>
            <person name="Labutti K."/>
            <person name="Mayilraj S."/>
            <person name="Clum A."/>
            <person name="Lucas S."/>
            <person name="Glavina Del Rio T."/>
            <person name="Nolan M."/>
            <person name="Tice H."/>
            <person name="Cheng J.F."/>
            <person name="Pitluck S."/>
            <person name="Liolios K."/>
            <person name="Ivanova N."/>
            <person name="Mavromatis K."/>
            <person name="Mikhailova N."/>
            <person name="Pati A."/>
            <person name="Goodwin L."/>
            <person name="Chen A."/>
            <person name="Palaniappan K."/>
            <person name="Land M."/>
            <person name="Hauser L."/>
            <person name="Chang Y.J."/>
            <person name="Jeffries C.D."/>
            <person name="Rohde M."/>
            <person name="Spring S."/>
            <person name="Goker M."/>
            <person name="Woyke T."/>
            <person name="Bristow J."/>
            <person name="Eisen J.A."/>
            <person name="Markowitz V."/>
            <person name="Hugenholtz P."/>
            <person name="Kyrpides N.C."/>
            <person name="Klenk H.P."/>
            <person name="Lapidus A."/>
        </authorList>
    </citation>
    <scope>NUCLEOTIDE SEQUENCE [LARGE SCALE GENOMIC DNA]</scope>
    <source>
        <strain evidence="16 17">DSM 11002</strain>
    </source>
</reference>
<proteinExistence type="predicted"/>
<feature type="domain" description="MTTase N-terminal" evidence="14">
    <location>
        <begin position="2"/>
        <end position="117"/>
    </location>
</feature>
<evidence type="ECO:0000256" key="9">
    <source>
        <dbReference type="ARBA" id="ARBA00033765"/>
    </source>
</evidence>
<dbReference type="EC" id="2.8.4.3" evidence="9"/>
<evidence type="ECO:0000256" key="5">
    <source>
        <dbReference type="ARBA" id="ARBA00022691"/>
    </source>
</evidence>
<dbReference type="Gene3D" id="3.40.50.12160">
    <property type="entry name" value="Methylthiotransferase, N-terminal domain"/>
    <property type="match status" value="1"/>
</dbReference>
<evidence type="ECO:0000256" key="12">
    <source>
        <dbReference type="ARBA" id="ARBA00081141"/>
    </source>
</evidence>
<dbReference type="EMBL" id="ABTR02000001">
    <property type="protein sequence ID" value="EFC90113.1"/>
    <property type="molecule type" value="Genomic_DNA"/>
</dbReference>
<dbReference type="PROSITE" id="PS50926">
    <property type="entry name" value="TRAM"/>
    <property type="match status" value="1"/>
</dbReference>
<dbReference type="SMART" id="SM00729">
    <property type="entry name" value="Elp3"/>
    <property type="match status" value="1"/>
</dbReference>
<keyword evidence="4" id="KW-0808">Transferase</keyword>
<dbReference type="CDD" id="cd01335">
    <property type="entry name" value="Radical_SAM"/>
    <property type="match status" value="1"/>
</dbReference>
<evidence type="ECO:0000313" key="16">
    <source>
        <dbReference type="EMBL" id="EFC90113.1"/>
    </source>
</evidence>
<dbReference type="STRING" id="469381.Dpep_0081"/>
<dbReference type="RefSeq" id="WP_005658598.1">
    <property type="nucleotide sequence ID" value="NZ_ABTR02000001.1"/>
</dbReference>
<gene>
    <name evidence="16" type="ORF">Dpep_0081</name>
</gene>
<evidence type="ECO:0000259" key="13">
    <source>
        <dbReference type="PROSITE" id="PS50926"/>
    </source>
</evidence>
<dbReference type="SFLD" id="SFLDG01082">
    <property type="entry name" value="B12-binding_domain_containing"/>
    <property type="match status" value="1"/>
</dbReference>
<dbReference type="Proteomes" id="UP000006427">
    <property type="component" value="Unassembled WGS sequence"/>
</dbReference>
<accession>D2Z2F7</accession>
<dbReference type="NCBIfam" id="TIGR00089">
    <property type="entry name" value="MiaB/RimO family radical SAM methylthiotransferase"/>
    <property type="match status" value="1"/>
</dbReference>
<feature type="domain" description="Radical SAM core" evidence="15">
    <location>
        <begin position="141"/>
        <end position="371"/>
    </location>
</feature>
<dbReference type="SUPFAM" id="SSF102114">
    <property type="entry name" value="Radical SAM enzymes"/>
    <property type="match status" value="1"/>
</dbReference>
<dbReference type="GO" id="GO:0051539">
    <property type="term" value="F:4 iron, 4 sulfur cluster binding"/>
    <property type="evidence" value="ECO:0007669"/>
    <property type="project" value="UniProtKB-KW"/>
</dbReference>
<dbReference type="GO" id="GO:0016491">
    <property type="term" value="F:oxidoreductase activity"/>
    <property type="evidence" value="ECO:0007669"/>
    <property type="project" value="UniProtKB-KW"/>
</dbReference>
<dbReference type="PROSITE" id="PS51918">
    <property type="entry name" value="RADICAL_SAM"/>
    <property type="match status" value="1"/>
</dbReference>
<keyword evidence="8" id="KW-0411">Iron-sulfur</keyword>
<dbReference type="OrthoDB" id="9805215at2"/>
<dbReference type="InterPro" id="IPR058240">
    <property type="entry name" value="rSAM_sf"/>
</dbReference>
<dbReference type="InterPro" id="IPR007197">
    <property type="entry name" value="rSAM"/>
</dbReference>
<evidence type="ECO:0000256" key="1">
    <source>
        <dbReference type="ARBA" id="ARBA00001966"/>
    </source>
</evidence>
<feature type="domain" description="TRAM" evidence="13">
    <location>
        <begin position="374"/>
        <end position="437"/>
    </location>
</feature>
<keyword evidence="17" id="KW-1185">Reference proteome</keyword>
<evidence type="ECO:0000256" key="4">
    <source>
        <dbReference type="ARBA" id="ARBA00022679"/>
    </source>
</evidence>
<dbReference type="GO" id="GO:0005829">
    <property type="term" value="C:cytosol"/>
    <property type="evidence" value="ECO:0007669"/>
    <property type="project" value="TreeGrafter"/>
</dbReference>
<comment type="function">
    <text evidence="2">Catalyzes the methylthiolation of N6-(dimethylallyl)adenosine (i(6)A), leading to the formation of 2-methylthio-N6-(dimethylallyl)adenosine (ms(2)i(6)A) at position 37 in tRNAs that read codons beginning with uridine.</text>
</comment>
<dbReference type="SFLD" id="SFLDG01061">
    <property type="entry name" value="methylthiotransferase"/>
    <property type="match status" value="1"/>
</dbReference>
<evidence type="ECO:0000256" key="11">
    <source>
        <dbReference type="ARBA" id="ARBA00080698"/>
    </source>
</evidence>
<dbReference type="GO" id="GO:0035597">
    <property type="term" value="F:tRNA-2-methylthio-N(6)-dimethylallyladenosine(37) synthase activity"/>
    <property type="evidence" value="ECO:0007669"/>
    <property type="project" value="UniProtKB-EC"/>
</dbReference>
<dbReference type="InterPro" id="IPR038135">
    <property type="entry name" value="Methylthiotransferase_N_sf"/>
</dbReference>
<dbReference type="AlphaFoldDB" id="D2Z2F7"/>
<dbReference type="InterPro" id="IPR023404">
    <property type="entry name" value="rSAM_horseshoe"/>
</dbReference>
<dbReference type="PaxDb" id="469381-Dpep_0081"/>
<keyword evidence="7" id="KW-0408">Iron</keyword>
<dbReference type="InterPro" id="IPR006463">
    <property type="entry name" value="MiaB_methiolase"/>
</dbReference>
<evidence type="ECO:0000259" key="14">
    <source>
        <dbReference type="PROSITE" id="PS51449"/>
    </source>
</evidence>
<comment type="cofactor">
    <cofactor evidence="1">
        <name>[4Fe-4S] cluster</name>
        <dbReference type="ChEBI" id="CHEBI:49883"/>
    </cofactor>
</comment>
<evidence type="ECO:0000256" key="10">
    <source>
        <dbReference type="ARBA" id="ARBA00068570"/>
    </source>
</evidence>
<dbReference type="InterPro" id="IPR013848">
    <property type="entry name" value="Methylthiotransferase_N"/>
</dbReference>
<organism evidence="16 17">
    <name type="scientific">Dethiosulfovibrio peptidovorans DSM 11002</name>
    <dbReference type="NCBI Taxonomy" id="469381"/>
    <lineage>
        <taxon>Bacteria</taxon>
        <taxon>Thermotogati</taxon>
        <taxon>Synergistota</taxon>
        <taxon>Synergistia</taxon>
        <taxon>Synergistales</taxon>
        <taxon>Dethiosulfovibrionaceae</taxon>
        <taxon>Dethiosulfovibrio</taxon>
    </lineage>
</organism>
<dbReference type="PROSITE" id="PS01278">
    <property type="entry name" value="MTTASE_RADICAL"/>
    <property type="match status" value="1"/>
</dbReference>
<sequence>MFGFCIKVYGCQMNVYDGDKIRTAMILKGWREVPETDADVVVYVGCSIRDKAEHKIWSEMGRYRPGWEGKKSPIVCLVGCMAQNVGRDMMKRFPWIRMIAGPRSIGFIPDGLIRAVSGERVDLLDADAREFNDLDVVPIKRDNPWKAYVTIAHGCDYFCTYCIVPYVRGRFMSRDSEEILEEIRALVDDGVREISLLGQNVDTYGADFDRSYRFADLLRDVAETDGVDLVRFMTSYPKDLTADVVSVMAEYPKICPGINLPIQSGSDRILKSMNRHYSIAEYTETVRIIREGLPEVGLTSDLIVGFPGETEEDFMASMEAVRQFRFDLVHTAAYSPRAGTPAAKMEDQLPDEEKFRRLSEINRLQSSIAMEINEATVGRRYRILIDGPAPKGDGLVQGRTMTDKVVICPGEASWAGRFADVKIVRAENWCLHGEISEVEGLS</sequence>
<dbReference type="SFLD" id="SFLDS00029">
    <property type="entry name" value="Radical_SAM"/>
    <property type="match status" value="1"/>
</dbReference>
<evidence type="ECO:0000259" key="15">
    <source>
        <dbReference type="PROSITE" id="PS51918"/>
    </source>
</evidence>
<evidence type="ECO:0000256" key="2">
    <source>
        <dbReference type="ARBA" id="ARBA00003234"/>
    </source>
</evidence>
<evidence type="ECO:0000256" key="6">
    <source>
        <dbReference type="ARBA" id="ARBA00022723"/>
    </source>
</evidence>
<evidence type="ECO:0000256" key="8">
    <source>
        <dbReference type="ARBA" id="ARBA00023014"/>
    </source>
</evidence>
<dbReference type="GO" id="GO:0046872">
    <property type="term" value="F:metal ion binding"/>
    <property type="evidence" value="ECO:0007669"/>
    <property type="project" value="UniProtKB-KW"/>
</dbReference>
<dbReference type="Pfam" id="PF00919">
    <property type="entry name" value="UPF0004"/>
    <property type="match status" value="1"/>
</dbReference>
<evidence type="ECO:0000256" key="3">
    <source>
        <dbReference type="ARBA" id="ARBA00022485"/>
    </source>
</evidence>